<evidence type="ECO:0000313" key="8">
    <source>
        <dbReference type="Proteomes" id="UP000186019"/>
    </source>
</evidence>
<feature type="domain" description="RNA polymerase sigma-70 region 2" evidence="5">
    <location>
        <begin position="34"/>
        <end position="97"/>
    </location>
</feature>
<dbReference type="SUPFAM" id="SSF88946">
    <property type="entry name" value="Sigma2 domain of RNA polymerase sigma factors"/>
    <property type="match status" value="1"/>
</dbReference>
<dbReference type="STRING" id="573024.SAMN05216208_0268"/>
<dbReference type="GO" id="GO:0016987">
    <property type="term" value="F:sigma factor activity"/>
    <property type="evidence" value="ECO:0007669"/>
    <property type="project" value="UniProtKB-KW"/>
</dbReference>
<comment type="similarity">
    <text evidence="1">Belongs to the sigma-70 factor family. ECF subfamily.</text>
</comment>
<keyword evidence="2" id="KW-0805">Transcription regulation</keyword>
<feature type="domain" description="RNA polymerase sigma factor 70 region 4 type 2" evidence="6">
    <location>
        <begin position="122"/>
        <end position="173"/>
    </location>
</feature>
<accession>A0A1N7GBJ3</accession>
<evidence type="ECO:0000313" key="7">
    <source>
        <dbReference type="EMBL" id="SIS09898.1"/>
    </source>
</evidence>
<dbReference type="InterPro" id="IPR036388">
    <property type="entry name" value="WH-like_DNA-bd_sf"/>
</dbReference>
<dbReference type="EMBL" id="FTNV01000001">
    <property type="protein sequence ID" value="SIS09898.1"/>
    <property type="molecule type" value="Genomic_DNA"/>
</dbReference>
<evidence type="ECO:0000256" key="4">
    <source>
        <dbReference type="ARBA" id="ARBA00023163"/>
    </source>
</evidence>
<dbReference type="PANTHER" id="PTHR43133:SF25">
    <property type="entry name" value="RNA POLYMERASE SIGMA FACTOR RFAY-RELATED"/>
    <property type="match status" value="1"/>
</dbReference>
<reference evidence="7 8" key="1">
    <citation type="submission" date="2017-01" db="EMBL/GenBank/DDBJ databases">
        <authorList>
            <person name="Mah S.A."/>
            <person name="Swanson W.J."/>
            <person name="Moy G.W."/>
            <person name="Vacquier V.D."/>
        </authorList>
    </citation>
    <scope>NUCLEOTIDE SEQUENCE [LARGE SCALE GENOMIC DNA]</scope>
    <source>
        <strain evidence="7 8">DSM 29590</strain>
    </source>
</reference>
<dbReference type="InterPro" id="IPR013324">
    <property type="entry name" value="RNA_pol_sigma_r3/r4-like"/>
</dbReference>
<dbReference type="RefSeq" id="WP_083687026.1">
    <property type="nucleotide sequence ID" value="NZ_FOAC01000001.1"/>
</dbReference>
<evidence type="ECO:0000259" key="5">
    <source>
        <dbReference type="Pfam" id="PF04542"/>
    </source>
</evidence>
<keyword evidence="8" id="KW-1185">Reference proteome</keyword>
<dbReference type="Pfam" id="PF04542">
    <property type="entry name" value="Sigma70_r2"/>
    <property type="match status" value="1"/>
</dbReference>
<protein>
    <submittedName>
        <fullName evidence="7">RNA polymerase sigma-70 factor, ECF subfamily</fullName>
    </submittedName>
</protein>
<dbReference type="InterPro" id="IPR013325">
    <property type="entry name" value="RNA_pol_sigma_r2"/>
</dbReference>
<dbReference type="NCBIfam" id="TIGR02937">
    <property type="entry name" value="sigma70-ECF"/>
    <property type="match status" value="1"/>
</dbReference>
<dbReference type="InterPro" id="IPR013249">
    <property type="entry name" value="RNA_pol_sigma70_r4_t2"/>
</dbReference>
<dbReference type="InterPro" id="IPR039425">
    <property type="entry name" value="RNA_pol_sigma-70-like"/>
</dbReference>
<dbReference type="GO" id="GO:0006352">
    <property type="term" value="P:DNA-templated transcription initiation"/>
    <property type="evidence" value="ECO:0007669"/>
    <property type="project" value="InterPro"/>
</dbReference>
<dbReference type="AlphaFoldDB" id="A0A1N7GBJ3"/>
<evidence type="ECO:0000256" key="1">
    <source>
        <dbReference type="ARBA" id="ARBA00010641"/>
    </source>
</evidence>
<dbReference type="Gene3D" id="1.10.1740.10">
    <property type="match status" value="1"/>
</dbReference>
<dbReference type="InterPro" id="IPR014284">
    <property type="entry name" value="RNA_pol_sigma-70_dom"/>
</dbReference>
<dbReference type="PANTHER" id="PTHR43133">
    <property type="entry name" value="RNA POLYMERASE ECF-TYPE SIGMA FACTO"/>
    <property type="match status" value="1"/>
</dbReference>
<dbReference type="SUPFAM" id="SSF88659">
    <property type="entry name" value="Sigma3 and sigma4 domains of RNA polymerase sigma factors"/>
    <property type="match status" value="1"/>
</dbReference>
<evidence type="ECO:0000259" key="6">
    <source>
        <dbReference type="Pfam" id="PF08281"/>
    </source>
</evidence>
<organism evidence="7 8">
    <name type="scientific">Roseovarius nanhaiticus</name>
    <dbReference type="NCBI Taxonomy" id="573024"/>
    <lineage>
        <taxon>Bacteria</taxon>
        <taxon>Pseudomonadati</taxon>
        <taxon>Pseudomonadota</taxon>
        <taxon>Alphaproteobacteria</taxon>
        <taxon>Rhodobacterales</taxon>
        <taxon>Roseobacteraceae</taxon>
        <taxon>Roseovarius</taxon>
    </lineage>
</organism>
<keyword evidence="4" id="KW-0804">Transcription</keyword>
<dbReference type="GO" id="GO:0003677">
    <property type="term" value="F:DNA binding"/>
    <property type="evidence" value="ECO:0007669"/>
    <property type="project" value="InterPro"/>
</dbReference>
<dbReference type="Proteomes" id="UP000186019">
    <property type="component" value="Unassembled WGS sequence"/>
</dbReference>
<dbReference type="Pfam" id="PF08281">
    <property type="entry name" value="Sigma70_r4_2"/>
    <property type="match status" value="1"/>
</dbReference>
<dbReference type="Gene3D" id="1.10.10.10">
    <property type="entry name" value="Winged helix-like DNA-binding domain superfamily/Winged helix DNA-binding domain"/>
    <property type="match status" value="1"/>
</dbReference>
<name>A0A1N7GBJ3_9RHOB</name>
<evidence type="ECO:0000256" key="2">
    <source>
        <dbReference type="ARBA" id="ARBA00023015"/>
    </source>
</evidence>
<gene>
    <name evidence="7" type="ORF">SAMN05421666_1868</name>
</gene>
<evidence type="ECO:0000256" key="3">
    <source>
        <dbReference type="ARBA" id="ARBA00023082"/>
    </source>
</evidence>
<keyword evidence="3" id="KW-0731">Sigma factor</keyword>
<dbReference type="InterPro" id="IPR007627">
    <property type="entry name" value="RNA_pol_sigma70_r2"/>
</dbReference>
<proteinExistence type="inferred from homology"/>
<dbReference type="OrthoDB" id="7872444at2"/>
<sequence length="189" mass="20532">MIPSMITSAIPSLPASRASAGLPASPHCTTHLMVALHPDLMRLARRLADSESEAQDLAQETLLKLWRRRHDLSRVDDLRAYARAALRNLYRQGLRRAPHLPLEEEDGPSADPEVFASLALSDLQDAIARLPREQAALMALVMAGETSPAALAGRTGCAKNTVMSRLARARAQLRREMDLAPGAPVASLF</sequence>